<protein>
    <submittedName>
        <fullName evidence="6">FCD domain-containing protein</fullName>
    </submittedName>
    <submittedName>
        <fullName evidence="5">L-lactate utilization operon repressor</fullName>
    </submittedName>
</protein>
<dbReference type="SUPFAM" id="SSF48008">
    <property type="entry name" value="GntR ligand-binding domain-like"/>
    <property type="match status" value="1"/>
</dbReference>
<dbReference type="GO" id="GO:0003677">
    <property type="term" value="F:DNA binding"/>
    <property type="evidence" value="ECO:0007669"/>
    <property type="project" value="UniProtKB-KW"/>
</dbReference>
<evidence type="ECO:0000313" key="5">
    <source>
        <dbReference type="EMBL" id="CUN10847.1"/>
    </source>
</evidence>
<dbReference type="SMART" id="SM00345">
    <property type="entry name" value="HTH_GNTR"/>
    <property type="match status" value="1"/>
</dbReference>
<dbReference type="PRINTS" id="PR00035">
    <property type="entry name" value="HTHGNTR"/>
</dbReference>
<gene>
    <name evidence="5" type="primary">lutR</name>
    <name evidence="5" type="ORF">ERS852573_01966</name>
    <name evidence="6" type="ORF">GT565_04385</name>
</gene>
<dbReference type="Gene3D" id="1.10.10.10">
    <property type="entry name" value="Winged helix-like DNA-binding domain superfamily/Winged helix DNA-binding domain"/>
    <property type="match status" value="1"/>
</dbReference>
<dbReference type="EMBL" id="CYXO01000011">
    <property type="protein sequence ID" value="CUN10847.1"/>
    <property type="molecule type" value="Genomic_DNA"/>
</dbReference>
<dbReference type="OrthoDB" id="9799482at2"/>
<dbReference type="InterPro" id="IPR036388">
    <property type="entry name" value="WH-like_DNA-bd_sf"/>
</dbReference>
<dbReference type="GO" id="GO:0003700">
    <property type="term" value="F:DNA-binding transcription factor activity"/>
    <property type="evidence" value="ECO:0007669"/>
    <property type="project" value="InterPro"/>
</dbReference>
<dbReference type="PANTHER" id="PTHR43537:SF5">
    <property type="entry name" value="UXU OPERON TRANSCRIPTIONAL REGULATOR"/>
    <property type="match status" value="1"/>
</dbReference>
<evidence type="ECO:0000313" key="7">
    <source>
        <dbReference type="Proteomes" id="UP000095597"/>
    </source>
</evidence>
<dbReference type="PROSITE" id="PS50949">
    <property type="entry name" value="HTH_GNTR"/>
    <property type="match status" value="1"/>
</dbReference>
<dbReference type="RefSeq" id="WP_055214578.1">
    <property type="nucleotide sequence ID" value="NZ_CYXO01000011.1"/>
</dbReference>
<evidence type="ECO:0000313" key="8">
    <source>
        <dbReference type="Proteomes" id="UP000446719"/>
    </source>
</evidence>
<dbReference type="Pfam" id="PF07729">
    <property type="entry name" value="FCD"/>
    <property type="match status" value="1"/>
</dbReference>
<organism evidence="5 7">
    <name type="scientific">Dorea longicatena</name>
    <dbReference type="NCBI Taxonomy" id="88431"/>
    <lineage>
        <taxon>Bacteria</taxon>
        <taxon>Bacillati</taxon>
        <taxon>Bacillota</taxon>
        <taxon>Clostridia</taxon>
        <taxon>Lachnospirales</taxon>
        <taxon>Lachnospiraceae</taxon>
        <taxon>Dorea</taxon>
    </lineage>
</organism>
<dbReference type="InterPro" id="IPR011711">
    <property type="entry name" value="GntR_C"/>
</dbReference>
<dbReference type="InterPro" id="IPR036390">
    <property type="entry name" value="WH_DNA-bd_sf"/>
</dbReference>
<dbReference type="Proteomes" id="UP000446719">
    <property type="component" value="Unassembled WGS sequence"/>
</dbReference>
<sequence length="233" mass="26051">MKQKNGMPLAQAAAEDIIEMIRTNHMKPGDRLENEYELAKKLNVGRSTVREAVKSLETRNILTIKRGAGTFISQNEGVAVDPLGISLMGKDEGIALELLDVRMILEPESAALAAIHADKNEIAEISRQNRKVIGMIRQGLDHHEEDARFHQLIAEATKNRIIAKLVPIIQQSVGLTAEMTSKRLTETTVSFHEQIVEAITRGDANGARSAMIAHISENRIYIIKEIERKRRFE</sequence>
<dbReference type="Pfam" id="PF00392">
    <property type="entry name" value="GntR"/>
    <property type="match status" value="1"/>
</dbReference>
<evidence type="ECO:0000256" key="1">
    <source>
        <dbReference type="ARBA" id="ARBA00023015"/>
    </source>
</evidence>
<reference evidence="5 7" key="1">
    <citation type="submission" date="2015-09" db="EMBL/GenBank/DDBJ databases">
        <authorList>
            <consortium name="Pathogen Informatics"/>
        </authorList>
    </citation>
    <scope>NUCLEOTIDE SEQUENCE [LARGE SCALE GENOMIC DNA]</scope>
    <source>
        <strain evidence="5 7">2789STDY5834961</strain>
    </source>
</reference>
<dbReference type="SUPFAM" id="SSF46785">
    <property type="entry name" value="Winged helix' DNA-binding domain"/>
    <property type="match status" value="1"/>
</dbReference>
<dbReference type="PANTHER" id="PTHR43537">
    <property type="entry name" value="TRANSCRIPTIONAL REGULATOR, GNTR FAMILY"/>
    <property type="match status" value="1"/>
</dbReference>
<accession>A0A173U9A2</accession>
<dbReference type="InterPro" id="IPR000524">
    <property type="entry name" value="Tscrpt_reg_HTH_GntR"/>
</dbReference>
<dbReference type="EMBL" id="WWSB01000003">
    <property type="protein sequence ID" value="MZK17363.1"/>
    <property type="molecule type" value="Genomic_DNA"/>
</dbReference>
<dbReference type="AlphaFoldDB" id="A0A173U9A2"/>
<evidence type="ECO:0000259" key="4">
    <source>
        <dbReference type="PROSITE" id="PS50949"/>
    </source>
</evidence>
<evidence type="ECO:0000256" key="2">
    <source>
        <dbReference type="ARBA" id="ARBA00023125"/>
    </source>
</evidence>
<keyword evidence="3" id="KW-0804">Transcription</keyword>
<evidence type="ECO:0000256" key="3">
    <source>
        <dbReference type="ARBA" id="ARBA00023163"/>
    </source>
</evidence>
<name>A0A173U9A2_9FIRM</name>
<keyword evidence="1" id="KW-0805">Transcription regulation</keyword>
<dbReference type="Gene3D" id="1.20.120.530">
    <property type="entry name" value="GntR ligand-binding domain-like"/>
    <property type="match status" value="1"/>
</dbReference>
<dbReference type="SMART" id="SM00895">
    <property type="entry name" value="FCD"/>
    <property type="match status" value="1"/>
</dbReference>
<keyword evidence="2" id="KW-0238">DNA-binding</keyword>
<dbReference type="CDD" id="cd07377">
    <property type="entry name" value="WHTH_GntR"/>
    <property type="match status" value="1"/>
</dbReference>
<dbReference type="InterPro" id="IPR008920">
    <property type="entry name" value="TF_FadR/GntR_C"/>
</dbReference>
<reference evidence="6 8" key="2">
    <citation type="journal article" date="2019" name="Nat. Med.">
        <title>A library of human gut bacterial isolates paired with longitudinal multiomics data enables mechanistic microbiome research.</title>
        <authorList>
            <person name="Poyet M."/>
            <person name="Groussin M."/>
            <person name="Gibbons S.M."/>
            <person name="Avila-Pacheco J."/>
            <person name="Jiang X."/>
            <person name="Kearney S.M."/>
            <person name="Perrotta A.R."/>
            <person name="Berdy B."/>
            <person name="Zhao S."/>
            <person name="Lieberman T.D."/>
            <person name="Swanson P.K."/>
            <person name="Smith M."/>
            <person name="Roesemann S."/>
            <person name="Alexander J.E."/>
            <person name="Rich S.A."/>
            <person name="Livny J."/>
            <person name="Vlamakis H."/>
            <person name="Clish C."/>
            <person name="Bullock K."/>
            <person name="Deik A."/>
            <person name="Scott J."/>
            <person name="Pierce K.A."/>
            <person name="Xavier R.J."/>
            <person name="Alm E.J."/>
        </authorList>
    </citation>
    <scope>NUCLEOTIDE SEQUENCE [LARGE SCALE GENOMIC DNA]</scope>
    <source>
        <strain evidence="6 8">BIOML-A7</strain>
    </source>
</reference>
<proteinExistence type="predicted"/>
<feature type="domain" description="HTH gntR-type" evidence="4">
    <location>
        <begin position="7"/>
        <end position="75"/>
    </location>
</feature>
<evidence type="ECO:0000313" key="6">
    <source>
        <dbReference type="EMBL" id="MZK17363.1"/>
    </source>
</evidence>
<dbReference type="Proteomes" id="UP000095597">
    <property type="component" value="Unassembled WGS sequence"/>
</dbReference>